<dbReference type="PANTHER" id="PTHR10796">
    <property type="entry name" value="PATCHED-RELATED"/>
    <property type="match status" value="1"/>
</dbReference>
<keyword evidence="11" id="KW-1185">Reference proteome</keyword>
<accession>A0A8S1F4Y5</accession>
<dbReference type="AlphaFoldDB" id="A0A8S1F4Y5"/>
<reference evidence="10 11" key="1">
    <citation type="submission" date="2020-04" db="EMBL/GenBank/DDBJ databases">
        <authorList>
            <person name="Laetsch R D."/>
            <person name="Stevens L."/>
            <person name="Kumar S."/>
            <person name="Blaxter L. M."/>
        </authorList>
    </citation>
    <scope>NUCLEOTIDE SEQUENCE [LARGE SCALE GENOMIC DNA]</scope>
</reference>
<feature type="transmembrane region" description="Helical" evidence="8">
    <location>
        <begin position="825"/>
        <end position="849"/>
    </location>
</feature>
<evidence type="ECO:0000313" key="10">
    <source>
        <dbReference type="EMBL" id="CAB3408970.1"/>
    </source>
</evidence>
<dbReference type="OrthoDB" id="5819432at2759"/>
<feature type="transmembrane region" description="Helical" evidence="8">
    <location>
        <begin position="799"/>
        <end position="819"/>
    </location>
</feature>
<feature type="transmembrane region" description="Helical" evidence="8">
    <location>
        <begin position="326"/>
        <end position="344"/>
    </location>
</feature>
<feature type="transmembrane region" description="Helical" evidence="8">
    <location>
        <begin position="777"/>
        <end position="792"/>
    </location>
</feature>
<comment type="subcellular location">
    <subcellularLocation>
        <location evidence="1">Cell membrane</location>
        <topology evidence="1">Multi-pass membrane protein</topology>
    </subcellularLocation>
</comment>
<dbReference type="GO" id="GO:0030659">
    <property type="term" value="C:cytoplasmic vesicle membrane"/>
    <property type="evidence" value="ECO:0007669"/>
    <property type="project" value="TreeGrafter"/>
</dbReference>
<gene>
    <name evidence="10" type="ORF">CBOVIS_LOCUS10685</name>
</gene>
<evidence type="ECO:0000256" key="7">
    <source>
        <dbReference type="ARBA" id="ARBA00023180"/>
    </source>
</evidence>
<dbReference type="EMBL" id="CADEPM010000007">
    <property type="protein sequence ID" value="CAB3408970.1"/>
    <property type="molecule type" value="Genomic_DNA"/>
</dbReference>
<dbReference type="Pfam" id="PF02460">
    <property type="entry name" value="Patched"/>
    <property type="match status" value="1"/>
</dbReference>
<evidence type="ECO:0000313" key="11">
    <source>
        <dbReference type="Proteomes" id="UP000494206"/>
    </source>
</evidence>
<keyword evidence="6 8" id="KW-0472">Membrane</keyword>
<feature type="transmembrane region" description="Helical" evidence="8">
    <location>
        <begin position="464"/>
        <end position="492"/>
    </location>
</feature>
<dbReference type="InterPro" id="IPR000731">
    <property type="entry name" value="SSD"/>
</dbReference>
<keyword evidence="5 8" id="KW-1133">Transmembrane helix</keyword>
<evidence type="ECO:0000256" key="5">
    <source>
        <dbReference type="ARBA" id="ARBA00022989"/>
    </source>
</evidence>
<evidence type="ECO:0000256" key="4">
    <source>
        <dbReference type="ARBA" id="ARBA00022692"/>
    </source>
</evidence>
<feature type="transmembrane region" description="Helical" evidence="8">
    <location>
        <begin position="365"/>
        <end position="386"/>
    </location>
</feature>
<keyword evidence="3" id="KW-1003">Cell membrane</keyword>
<evidence type="ECO:0000256" key="6">
    <source>
        <dbReference type="ARBA" id="ARBA00023136"/>
    </source>
</evidence>
<evidence type="ECO:0000256" key="8">
    <source>
        <dbReference type="SAM" id="Phobius"/>
    </source>
</evidence>
<comment type="similarity">
    <text evidence="2">Belongs to the patched family.</text>
</comment>
<dbReference type="GO" id="GO:0005886">
    <property type="term" value="C:plasma membrane"/>
    <property type="evidence" value="ECO:0007669"/>
    <property type="project" value="UniProtKB-SubCell"/>
</dbReference>
<dbReference type="Gene3D" id="1.20.1640.10">
    <property type="entry name" value="Multidrug efflux transporter AcrB transmembrane domain"/>
    <property type="match status" value="2"/>
</dbReference>
<keyword evidence="7" id="KW-0325">Glycoprotein</keyword>
<dbReference type="InterPro" id="IPR003392">
    <property type="entry name" value="PTHD_SSD"/>
</dbReference>
<feature type="transmembrane region" description="Helical" evidence="8">
    <location>
        <begin position="81"/>
        <end position="102"/>
    </location>
</feature>
<dbReference type="SUPFAM" id="SSF82866">
    <property type="entry name" value="Multidrug efflux transporter AcrB transmembrane domain"/>
    <property type="match status" value="2"/>
</dbReference>
<dbReference type="Proteomes" id="UP000494206">
    <property type="component" value="Unassembled WGS sequence"/>
</dbReference>
<feature type="transmembrane region" description="Helical" evidence="8">
    <location>
        <begin position="870"/>
        <end position="894"/>
    </location>
</feature>
<dbReference type="InterPro" id="IPR051697">
    <property type="entry name" value="Patched_domain-protein"/>
</dbReference>
<evidence type="ECO:0000256" key="2">
    <source>
        <dbReference type="ARBA" id="ARBA00005585"/>
    </source>
</evidence>
<name>A0A8S1F4Y5_9PELO</name>
<dbReference type="GO" id="GO:0006897">
    <property type="term" value="P:endocytosis"/>
    <property type="evidence" value="ECO:0007669"/>
    <property type="project" value="TreeGrafter"/>
</dbReference>
<comment type="caution">
    <text evidence="10">The sequence shown here is derived from an EMBL/GenBank/DDBJ whole genome shotgun (WGS) entry which is preliminary data.</text>
</comment>
<feature type="transmembrane region" description="Helical" evidence="8">
    <location>
        <begin position="438"/>
        <end position="458"/>
    </location>
</feature>
<dbReference type="PANTHER" id="PTHR10796:SF124">
    <property type="entry name" value="SSD DOMAIN-CONTAINING PROTEIN"/>
    <property type="match status" value="1"/>
</dbReference>
<dbReference type="PROSITE" id="PS50156">
    <property type="entry name" value="SSD"/>
    <property type="match status" value="1"/>
</dbReference>
<keyword evidence="4 8" id="KW-0812">Transmembrane</keyword>
<protein>
    <recommendedName>
        <fullName evidence="9">SSD domain-containing protein</fullName>
    </recommendedName>
</protein>
<organism evidence="10 11">
    <name type="scientific">Caenorhabditis bovis</name>
    <dbReference type="NCBI Taxonomy" id="2654633"/>
    <lineage>
        <taxon>Eukaryota</taxon>
        <taxon>Metazoa</taxon>
        <taxon>Ecdysozoa</taxon>
        <taxon>Nematoda</taxon>
        <taxon>Chromadorea</taxon>
        <taxon>Rhabditida</taxon>
        <taxon>Rhabditina</taxon>
        <taxon>Rhabditomorpha</taxon>
        <taxon>Rhabditoidea</taxon>
        <taxon>Rhabditidae</taxon>
        <taxon>Peloderinae</taxon>
        <taxon>Caenorhabditis</taxon>
    </lineage>
</organism>
<evidence type="ECO:0000259" key="9">
    <source>
        <dbReference type="PROSITE" id="PS50156"/>
    </source>
</evidence>
<evidence type="ECO:0000256" key="3">
    <source>
        <dbReference type="ARBA" id="ARBA00022475"/>
    </source>
</evidence>
<feature type="domain" description="SSD" evidence="9">
    <location>
        <begin position="330"/>
        <end position="492"/>
    </location>
</feature>
<evidence type="ECO:0000256" key="1">
    <source>
        <dbReference type="ARBA" id="ARBA00004651"/>
    </source>
</evidence>
<feature type="transmembrane region" description="Helical" evidence="8">
    <location>
        <begin position="906"/>
        <end position="926"/>
    </location>
</feature>
<sequence length="938" mass="106225">MQKFLITLPYSAHSTDCDEEKNRSDFVGAQLSARGHFGHQHSDQLVIRFPPNMVKLRAAPLESAWSAIVAKYCVFVAKHPWHFIIAPTILTILLSIGIVANFRIVRGVNYLYAPLNATWKTEEAVFGENWAMDDEHFYPGKDVLRRRGIYLIVTAKDGQSVLRRRHAKEFLEILNWVSAEKFVSRNGSTFTYKHVCLHFQNDCFSNTHAKLLADVYSKNHSDAFNITFPIYRSQYATEPIDISKVLGNVTLDANNRVASASAWMILYQLRQFGDDVARLSNDFEQGLAAKIERGETPTRLLNLYYFHSTTFDEELEKENRRLVPKFSITFTVLIVFAVLTTFTIKFVDIDDRRRPLIDWVLSKPLLGVAGVVCTLCAIVSSTGLLMMFDVTFVDMCTVMPFLSLTIGIDDTFLMLAAWHETDRNDPFEKRIETSMRHAAVSISITSLTDSLAFLIGSIAPLPAVIYFCYYSAAAIAFIFAYCMTMFVAVLSLQGRREQNAQHSVDGSDTLDIDTEYGSASKLDLCFRMGSRARKLNEPNNNESEKAHHDGRMWYQRLFEDNYAPFIARPNIGVLSLLAYAAYLTIAFYGSQKLEIGFDLINIVQERSASRTFLEVRDRLFPDDTKLMDVAIMRCPDLADQHHRRQLLAIIDELETTWCSVGRNSTQFWLFELEKYVRNLGFATNFDDILNDPKKLSKTKKTFLMSNEKFAYDVLDDTKFRLSTRLKNVGSDELISKCAATMRSLCAKHSNFSITTYSPLWNFADEFDIMWPQTMQDVYISIAVMVPVALLFIPQPLCSLIIALNIASIAFGVIGSMWFLGVSLDATSMITVAMSVGFSVDFAAHVSYAYMTENRGDGDDDAVLSRFRRTLGTVGWPVIQASFSVLLGVSSLYFVDSYVVQTCFRTVVLVILFGTTHALLFLPLLLLNSHKLYVHMKGD</sequence>
<dbReference type="GO" id="GO:0018996">
    <property type="term" value="P:molting cycle, collagen and cuticulin-based cuticle"/>
    <property type="evidence" value="ECO:0007669"/>
    <property type="project" value="TreeGrafter"/>
</dbReference>
<proteinExistence type="inferred from homology"/>
<dbReference type="FunFam" id="1.20.1640.10:FF:000013">
    <property type="entry name" value="PaTched Related family"/>
    <property type="match status" value="1"/>
</dbReference>